<dbReference type="InterPro" id="IPR011990">
    <property type="entry name" value="TPR-like_helical_dom_sf"/>
</dbReference>
<evidence type="ECO:0000256" key="2">
    <source>
        <dbReference type="SAM" id="Phobius"/>
    </source>
</evidence>
<dbReference type="AlphaFoldDB" id="A0A380TI87"/>
<dbReference type="SUPFAM" id="SSF48452">
    <property type="entry name" value="TPR-like"/>
    <property type="match status" value="1"/>
</dbReference>
<dbReference type="PANTHER" id="PTHR12558">
    <property type="entry name" value="CELL DIVISION CYCLE 16,23,27"/>
    <property type="match status" value="1"/>
</dbReference>
<feature type="transmembrane region" description="Helical" evidence="2">
    <location>
        <begin position="149"/>
        <end position="168"/>
    </location>
</feature>
<dbReference type="PROSITE" id="PS50005">
    <property type="entry name" value="TPR"/>
    <property type="match status" value="1"/>
</dbReference>
<gene>
    <name evidence="3" type="ORF">DF3PB_5980001</name>
</gene>
<keyword evidence="2" id="KW-0812">Transmembrane</keyword>
<keyword evidence="2" id="KW-0472">Membrane</keyword>
<protein>
    <submittedName>
        <fullName evidence="3">Putative TolB amino-terminal domain-containing protein</fullName>
    </submittedName>
</protein>
<dbReference type="Pfam" id="PF13181">
    <property type="entry name" value="TPR_8"/>
    <property type="match status" value="1"/>
</dbReference>
<accession>A0A380TI87</accession>
<organism evidence="3">
    <name type="scientific">metagenome</name>
    <dbReference type="NCBI Taxonomy" id="256318"/>
    <lineage>
        <taxon>unclassified sequences</taxon>
        <taxon>metagenomes</taxon>
    </lineage>
</organism>
<keyword evidence="2" id="KW-1133">Transmembrane helix</keyword>
<feature type="compositionally biased region" description="Pro residues" evidence="1">
    <location>
        <begin position="587"/>
        <end position="597"/>
    </location>
</feature>
<dbReference type="SMART" id="SM00028">
    <property type="entry name" value="TPR"/>
    <property type="match status" value="3"/>
</dbReference>
<dbReference type="SUPFAM" id="SSF52964">
    <property type="entry name" value="TolB, N-terminal domain"/>
    <property type="match status" value="1"/>
</dbReference>
<name>A0A380TI87_9ZZZZ</name>
<dbReference type="EMBL" id="UIDG01000554">
    <property type="protein sequence ID" value="SUS08160.1"/>
    <property type="molecule type" value="Genomic_DNA"/>
</dbReference>
<feature type="region of interest" description="Disordered" evidence="1">
    <location>
        <begin position="584"/>
        <end position="610"/>
    </location>
</feature>
<proteinExistence type="predicted"/>
<evidence type="ECO:0000313" key="3">
    <source>
        <dbReference type="EMBL" id="SUS08160.1"/>
    </source>
</evidence>
<dbReference type="Gene3D" id="1.25.40.10">
    <property type="entry name" value="Tetratricopeptide repeat domain"/>
    <property type="match status" value="1"/>
</dbReference>
<dbReference type="PANTHER" id="PTHR12558:SF33">
    <property type="entry name" value="BLL7664 PROTEIN"/>
    <property type="match status" value="1"/>
</dbReference>
<dbReference type="InterPro" id="IPR019734">
    <property type="entry name" value="TPR_rpt"/>
</dbReference>
<reference evidence="3" key="1">
    <citation type="submission" date="2018-07" db="EMBL/GenBank/DDBJ databases">
        <authorList>
            <person name="Quirk P.G."/>
            <person name="Krulwich T.A."/>
        </authorList>
    </citation>
    <scope>NUCLEOTIDE SEQUENCE</scope>
</reference>
<dbReference type="Gene3D" id="3.40.50.10610">
    <property type="entry name" value="ABC-type transport auxiliary lipoprotein component"/>
    <property type="match status" value="1"/>
</dbReference>
<evidence type="ECO:0000256" key="1">
    <source>
        <dbReference type="SAM" id="MobiDB-lite"/>
    </source>
</evidence>
<sequence length="610" mass="67775">MTSTSSVQREASAGALPSPEEVRAQMYRILADPDLQASPARRNLLQFIIEESLAGRAERLKGFTIAVGVFGRNDDFDPQTDPGVRVEARRLRRDLHSYYITTGKRDPVVISIPKGGYVPQFEWREVEAAPNAPPPPAPPAKVTRPPRSWLALALIAGAVLGVFGSFGADRIGSWLDWGESAVTALRRGPKLAVLPFVSLSDDPEHAYFSQGITDQIVTDLARFNALVVLSLQPAGASRESSEDPKALRKRLGIDYLLSGRVRREGNRIKLSSRLVDARSGKIVWVGSFGDELTPSNVFEIQEHVSQQVSALIAGNYGVIAEAGRTEAQRQPPTSLAAYECVLRYYAYQKTFNRQEHAKVRACLERAVELDPGYADAWAVLANVYAQEYRFGYNPQPELYDARERSLAAANRAVNIAPRNPTAQLMLANALFDRHDLTKFKAAGERAAALNPNDPEPLVHFGLRLVYMGEWEQGLALVTKAIELNPEHPGWYWDPVIFYYYQKQDYKQALVESQKEQLFRVWQFLFRAMILGQLGRREEAQPAIEAALKLRPDVRESIWGMARIWNVPDGDIEHMADGLRKAGLAIAPAPPAPTPPPDAHGSVVQTPRRTS</sequence>